<evidence type="ECO:0000313" key="1">
    <source>
        <dbReference type="EMBL" id="KAF0750626.1"/>
    </source>
</evidence>
<organism evidence="1 2">
    <name type="scientific">Aphis craccivora</name>
    <name type="common">Cowpea aphid</name>
    <dbReference type="NCBI Taxonomy" id="307492"/>
    <lineage>
        <taxon>Eukaryota</taxon>
        <taxon>Metazoa</taxon>
        <taxon>Ecdysozoa</taxon>
        <taxon>Arthropoda</taxon>
        <taxon>Hexapoda</taxon>
        <taxon>Insecta</taxon>
        <taxon>Pterygota</taxon>
        <taxon>Neoptera</taxon>
        <taxon>Paraneoptera</taxon>
        <taxon>Hemiptera</taxon>
        <taxon>Sternorrhyncha</taxon>
        <taxon>Aphidomorpha</taxon>
        <taxon>Aphidoidea</taxon>
        <taxon>Aphididae</taxon>
        <taxon>Aphidini</taxon>
        <taxon>Aphis</taxon>
        <taxon>Aphis</taxon>
    </lineage>
</organism>
<protein>
    <submittedName>
        <fullName evidence="1">NOF-FB transposable element protein</fullName>
    </submittedName>
</protein>
<name>A0A6G0Y7X5_APHCR</name>
<feature type="non-terminal residue" evidence="1">
    <location>
        <position position="396"/>
    </location>
</feature>
<dbReference type="EMBL" id="VUJU01005660">
    <property type="protein sequence ID" value="KAF0750626.1"/>
    <property type="molecule type" value="Genomic_DNA"/>
</dbReference>
<reference evidence="1 2" key="1">
    <citation type="submission" date="2019-08" db="EMBL/GenBank/DDBJ databases">
        <title>Whole genome of Aphis craccivora.</title>
        <authorList>
            <person name="Voronova N.V."/>
            <person name="Shulinski R.S."/>
            <person name="Bandarenka Y.V."/>
            <person name="Zhorov D.G."/>
            <person name="Warner D."/>
        </authorList>
    </citation>
    <scope>NUCLEOTIDE SEQUENCE [LARGE SCALE GENOMIC DNA]</scope>
    <source>
        <strain evidence="1">180601</strain>
        <tissue evidence="1">Whole Body</tissue>
    </source>
</reference>
<dbReference type="OrthoDB" id="7701631at2759"/>
<sequence>KSKKICGDHVPLKFCNLPARKCAEHTNGWDRKNKQRKSKSYLIPNPHLRYLYINNSRSLKSPPILKNGSRFKELKSCKAQNLSGKVILSNTCAFDTVASLIMVSYCDSGNYADKVDNQSNQLLNLITNIVKYGIKSSTYSERANLITNYMDVKIQSLDYDVTLAVCDTAVGHSTTVERTSNIYKQSNSLGKFKMKTVIQQYRRIYRICICLLIYYFGKGDLDLSLQHSTEAVKIVQIRLCDIPQIFFNENQTYELRGYFNKIHANYWARNNLGNASISCSGPPQVRLGTGLGTSANYKNGFREPTDGDRVAGPTVQIHANHMLIMEMQVRWGGWGHVQIHANHMLIIGNASISCSGGGTHVNYKNGFRELMDGDRVVGPTVQIHANHMLIIGLEKI</sequence>
<dbReference type="AlphaFoldDB" id="A0A6G0Y7X5"/>
<evidence type="ECO:0000313" key="2">
    <source>
        <dbReference type="Proteomes" id="UP000478052"/>
    </source>
</evidence>
<accession>A0A6G0Y7X5</accession>
<gene>
    <name evidence="1" type="ORF">FWK35_00013169</name>
</gene>
<comment type="caution">
    <text evidence="1">The sequence shown here is derived from an EMBL/GenBank/DDBJ whole genome shotgun (WGS) entry which is preliminary data.</text>
</comment>
<dbReference type="Proteomes" id="UP000478052">
    <property type="component" value="Unassembled WGS sequence"/>
</dbReference>
<feature type="non-terminal residue" evidence="1">
    <location>
        <position position="1"/>
    </location>
</feature>
<proteinExistence type="predicted"/>
<keyword evidence="2" id="KW-1185">Reference proteome</keyword>